<name>A0A5B7IJY1_PORTR</name>
<proteinExistence type="predicted"/>
<dbReference type="Proteomes" id="UP000324222">
    <property type="component" value="Unassembled WGS sequence"/>
</dbReference>
<protein>
    <submittedName>
        <fullName evidence="1">Uncharacterized protein</fullName>
    </submittedName>
</protein>
<evidence type="ECO:0000313" key="1">
    <source>
        <dbReference type="EMBL" id="MPC84122.1"/>
    </source>
</evidence>
<sequence>MSHRYYGQENRLAGDLGIGARGVDGMCPKFCIRCEHSYWKYTEAILKATQLRASCVACVVSGVKWPYVHVVCSFRGGKMTARPTSMDKYLYSLSAPFCSNACAKNVTLPWSAHRRAPSVVTGCHVAQVLCSILPGKLTDSSFICAVPKVFCRTHHPESYQL</sequence>
<dbReference type="AlphaFoldDB" id="A0A5B7IJY1"/>
<keyword evidence="2" id="KW-1185">Reference proteome</keyword>
<organism evidence="1 2">
    <name type="scientific">Portunus trituberculatus</name>
    <name type="common">Swimming crab</name>
    <name type="synonym">Neptunus trituberculatus</name>
    <dbReference type="NCBI Taxonomy" id="210409"/>
    <lineage>
        <taxon>Eukaryota</taxon>
        <taxon>Metazoa</taxon>
        <taxon>Ecdysozoa</taxon>
        <taxon>Arthropoda</taxon>
        <taxon>Crustacea</taxon>
        <taxon>Multicrustacea</taxon>
        <taxon>Malacostraca</taxon>
        <taxon>Eumalacostraca</taxon>
        <taxon>Eucarida</taxon>
        <taxon>Decapoda</taxon>
        <taxon>Pleocyemata</taxon>
        <taxon>Brachyura</taxon>
        <taxon>Eubrachyura</taxon>
        <taxon>Portunoidea</taxon>
        <taxon>Portunidae</taxon>
        <taxon>Portuninae</taxon>
        <taxon>Portunus</taxon>
    </lineage>
</organism>
<reference evidence="1 2" key="1">
    <citation type="submission" date="2019-05" db="EMBL/GenBank/DDBJ databases">
        <title>Another draft genome of Portunus trituberculatus and its Hox gene families provides insights of decapod evolution.</title>
        <authorList>
            <person name="Jeong J.-H."/>
            <person name="Song I."/>
            <person name="Kim S."/>
            <person name="Choi T."/>
            <person name="Kim D."/>
            <person name="Ryu S."/>
            <person name="Kim W."/>
        </authorList>
    </citation>
    <scope>NUCLEOTIDE SEQUENCE [LARGE SCALE GENOMIC DNA]</scope>
    <source>
        <tissue evidence="1">Muscle</tissue>
    </source>
</reference>
<accession>A0A5B7IJY1</accession>
<evidence type="ECO:0000313" key="2">
    <source>
        <dbReference type="Proteomes" id="UP000324222"/>
    </source>
</evidence>
<dbReference type="EMBL" id="VSRR010064458">
    <property type="protein sequence ID" value="MPC84122.1"/>
    <property type="molecule type" value="Genomic_DNA"/>
</dbReference>
<comment type="caution">
    <text evidence="1">The sequence shown here is derived from an EMBL/GenBank/DDBJ whole genome shotgun (WGS) entry which is preliminary data.</text>
</comment>
<gene>
    <name evidence="1" type="ORF">E2C01_078849</name>
</gene>